<dbReference type="RefSeq" id="WP_005540821.1">
    <property type="nucleotide sequence ID" value="NZ_JH378832.1"/>
</dbReference>
<sequence length="53" mass="6071">MPLRNKLEIIIVGIFLLSGLVIYLYASHKVKDVESDLSIRKKEDILGKLEDDE</sequence>
<name>G5GI97_9FIRM</name>
<keyword evidence="1" id="KW-0472">Membrane</keyword>
<keyword evidence="1" id="KW-0812">Transmembrane</keyword>
<keyword evidence="3" id="KW-1185">Reference proteome</keyword>
<gene>
    <name evidence="2" type="ORF">HMPREF9333_01287</name>
</gene>
<reference evidence="2 3" key="1">
    <citation type="submission" date="2011-08" db="EMBL/GenBank/DDBJ databases">
        <title>The Genome Sequence of Johnsonella ignava ATCC 51276.</title>
        <authorList>
            <consortium name="The Broad Institute Genome Sequencing Platform"/>
            <person name="Earl A."/>
            <person name="Ward D."/>
            <person name="Feldgarden M."/>
            <person name="Gevers D."/>
            <person name="Izard J."/>
            <person name="Blanton J.M."/>
            <person name="Baranova O.V."/>
            <person name="Dewhirst F.E."/>
            <person name="Young S.K."/>
            <person name="Zeng Q."/>
            <person name="Gargeya S."/>
            <person name="Fitzgerald M."/>
            <person name="Haas B."/>
            <person name="Abouelleil A."/>
            <person name="Alvarado L."/>
            <person name="Arachchi H.M."/>
            <person name="Berlin A."/>
            <person name="Brown A."/>
            <person name="Chapman S.B."/>
            <person name="Chen Z."/>
            <person name="Dunbar C."/>
            <person name="Freedman E."/>
            <person name="Gearin G."/>
            <person name="Gellesch M."/>
            <person name="Goldberg J."/>
            <person name="Griggs A."/>
            <person name="Gujja S."/>
            <person name="Heiman D."/>
            <person name="Howarth C."/>
            <person name="Larson L."/>
            <person name="Lui A."/>
            <person name="MacDonald P.J.P."/>
            <person name="Montmayeur A."/>
            <person name="Murphy C."/>
            <person name="Neiman D."/>
            <person name="Pearson M."/>
            <person name="Priest M."/>
            <person name="Roberts A."/>
            <person name="Saif S."/>
            <person name="Shea T."/>
            <person name="Shenoy N."/>
            <person name="Sisk P."/>
            <person name="Stolte C."/>
            <person name="Sykes S."/>
            <person name="Wortman J."/>
            <person name="Nusbaum C."/>
            <person name="Birren B."/>
        </authorList>
    </citation>
    <scope>NUCLEOTIDE SEQUENCE [LARGE SCALE GENOMIC DNA]</scope>
    <source>
        <strain evidence="2 3">ATCC 51276</strain>
    </source>
</reference>
<accession>G5GI97</accession>
<evidence type="ECO:0000256" key="1">
    <source>
        <dbReference type="SAM" id="Phobius"/>
    </source>
</evidence>
<dbReference type="HOGENOM" id="CLU_213822_0_0_9"/>
<evidence type="ECO:0000313" key="2">
    <source>
        <dbReference type="EMBL" id="EHI55572.1"/>
    </source>
</evidence>
<dbReference type="EMBL" id="ACZL01000021">
    <property type="protein sequence ID" value="EHI55572.1"/>
    <property type="molecule type" value="Genomic_DNA"/>
</dbReference>
<dbReference type="STRING" id="679200.HMPREF9333_01287"/>
<protein>
    <submittedName>
        <fullName evidence="2">Uncharacterized protein</fullName>
    </submittedName>
</protein>
<keyword evidence="1" id="KW-1133">Transmembrane helix</keyword>
<proteinExistence type="predicted"/>
<dbReference type="AlphaFoldDB" id="G5GI97"/>
<comment type="caution">
    <text evidence="2">The sequence shown here is derived from an EMBL/GenBank/DDBJ whole genome shotgun (WGS) entry which is preliminary data.</text>
</comment>
<evidence type="ECO:0000313" key="3">
    <source>
        <dbReference type="Proteomes" id="UP000003011"/>
    </source>
</evidence>
<feature type="transmembrane region" description="Helical" evidence="1">
    <location>
        <begin position="7"/>
        <end position="26"/>
    </location>
</feature>
<organism evidence="2 3">
    <name type="scientific">Johnsonella ignava ATCC 51276</name>
    <dbReference type="NCBI Taxonomy" id="679200"/>
    <lineage>
        <taxon>Bacteria</taxon>
        <taxon>Bacillati</taxon>
        <taxon>Bacillota</taxon>
        <taxon>Clostridia</taxon>
        <taxon>Lachnospirales</taxon>
        <taxon>Lachnospiraceae</taxon>
        <taxon>Johnsonella</taxon>
    </lineage>
</organism>
<dbReference type="Proteomes" id="UP000003011">
    <property type="component" value="Unassembled WGS sequence"/>
</dbReference>